<dbReference type="WBParaSite" id="PSU_v2.g1270.t1">
    <property type="protein sequence ID" value="PSU_v2.g1270.t1"/>
    <property type="gene ID" value="PSU_v2.g1270"/>
</dbReference>
<protein>
    <submittedName>
        <fullName evidence="2">Protein MAK10 homolog</fullName>
    </submittedName>
</protein>
<organism evidence="1 2">
    <name type="scientific">Panagrolaimus superbus</name>
    <dbReference type="NCBI Taxonomy" id="310955"/>
    <lineage>
        <taxon>Eukaryota</taxon>
        <taxon>Metazoa</taxon>
        <taxon>Ecdysozoa</taxon>
        <taxon>Nematoda</taxon>
        <taxon>Chromadorea</taxon>
        <taxon>Rhabditida</taxon>
        <taxon>Tylenchina</taxon>
        <taxon>Panagrolaimomorpha</taxon>
        <taxon>Panagrolaimoidea</taxon>
        <taxon>Panagrolaimidae</taxon>
        <taxon>Panagrolaimus</taxon>
    </lineage>
</organism>
<dbReference type="AlphaFoldDB" id="A0A914Y1P3"/>
<dbReference type="Proteomes" id="UP000887577">
    <property type="component" value="Unplaced"/>
</dbReference>
<sequence length="246" mass="28206">MDLGMIPMDETLGLKYAVEKKYFNEKIFSAEEMIAIFDASFACIASSIDGAYFDQTVIIILFDLGGIAFEEDYNYQCLRDQQTLKCNNMEIINELKSIYQKLSKYQPGAAEYSYGQRIKFLFSLFEALHYMIASPEIMSVDSTLSFEVNFKLAESNMEQTLKAFQVVKDTVKQGFQPGDGNDNNFSWLSVFQPDVNRHLFAASFPKEARLMNRQEGYNFLEKTLTFLKKFTIELPDHAKSVESLMA</sequence>
<evidence type="ECO:0000313" key="1">
    <source>
        <dbReference type="Proteomes" id="UP000887577"/>
    </source>
</evidence>
<keyword evidence="1" id="KW-1185">Reference proteome</keyword>
<reference evidence="2" key="1">
    <citation type="submission" date="2022-11" db="UniProtKB">
        <authorList>
            <consortium name="WormBaseParasite"/>
        </authorList>
    </citation>
    <scope>IDENTIFICATION</scope>
</reference>
<dbReference type="PANTHER" id="PTHR21373">
    <property type="entry name" value="GLUCOSE REPRESSIBLE PROTEIN MAK10"/>
    <property type="match status" value="1"/>
</dbReference>
<dbReference type="GO" id="GO:0031417">
    <property type="term" value="C:NatC complex"/>
    <property type="evidence" value="ECO:0007669"/>
    <property type="project" value="InterPro"/>
</dbReference>
<dbReference type="InterPro" id="IPR007244">
    <property type="entry name" value="Naa35_N"/>
</dbReference>
<dbReference type="PANTHER" id="PTHR21373:SF0">
    <property type="entry name" value="N-ALPHA-ACETYLTRANSFERASE 35, NATC AUXILIARY SUBUNIT"/>
    <property type="match status" value="1"/>
</dbReference>
<evidence type="ECO:0000313" key="2">
    <source>
        <dbReference type="WBParaSite" id="PSU_v2.g1270.t1"/>
    </source>
</evidence>
<accession>A0A914Y1P3</accession>
<name>A0A914Y1P3_9BILA</name>
<proteinExistence type="predicted"/>